<reference evidence="10" key="1">
    <citation type="submission" date="2016-10" db="EMBL/GenBank/DDBJ databases">
        <authorList>
            <person name="Varghese N."/>
            <person name="Submissions S."/>
        </authorList>
    </citation>
    <scope>NUCLEOTIDE SEQUENCE [LARGE SCALE GENOMIC DNA]</scope>
    <source>
        <strain evidence="10">DSM 13078</strain>
    </source>
</reference>
<dbReference type="Proteomes" id="UP000199161">
    <property type="component" value="Unassembled WGS sequence"/>
</dbReference>
<evidence type="ECO:0000259" key="8">
    <source>
        <dbReference type="Pfam" id="PF07282"/>
    </source>
</evidence>
<dbReference type="PANTHER" id="PTHR30405:SF26">
    <property type="entry name" value="TRANSPOSASE, PROBABLY IS605-TNPB FAMILY"/>
    <property type="match status" value="1"/>
</dbReference>
<accession>A0A1I1LAX8</accession>
<keyword evidence="5" id="KW-0233">DNA recombination</keyword>
<dbReference type="NCBIfam" id="TIGR01766">
    <property type="entry name" value="IS200/IS605 family accessory protein TnpB-like domain"/>
    <property type="match status" value="1"/>
</dbReference>
<dbReference type="InterPro" id="IPR001959">
    <property type="entry name" value="Transposase"/>
</dbReference>
<dbReference type="EMBL" id="FOKW01000015">
    <property type="protein sequence ID" value="SFC70297.1"/>
    <property type="molecule type" value="Genomic_DNA"/>
</dbReference>
<evidence type="ECO:0000256" key="1">
    <source>
        <dbReference type="ARBA" id="ARBA00008761"/>
    </source>
</evidence>
<evidence type="ECO:0000256" key="2">
    <source>
        <dbReference type="ARBA" id="ARBA00011044"/>
    </source>
</evidence>
<dbReference type="AlphaFoldDB" id="A0A1I1LAX8"/>
<feature type="domain" description="Cas12f1-like TNB" evidence="8">
    <location>
        <begin position="298"/>
        <end position="363"/>
    </location>
</feature>
<dbReference type="NCBIfam" id="NF040570">
    <property type="entry name" value="guided_TnpB"/>
    <property type="match status" value="1"/>
</dbReference>
<evidence type="ECO:0000256" key="5">
    <source>
        <dbReference type="ARBA" id="ARBA00023172"/>
    </source>
</evidence>
<feature type="compositionally biased region" description="Basic and acidic residues" evidence="6">
    <location>
        <begin position="402"/>
        <end position="418"/>
    </location>
</feature>
<dbReference type="RefSeq" id="WP_089789832.1">
    <property type="nucleotide sequence ID" value="NZ_FOKW01000015.1"/>
</dbReference>
<gene>
    <name evidence="9" type="ORF">SAMN05444422_11568</name>
</gene>
<dbReference type="GO" id="GO:0003677">
    <property type="term" value="F:DNA binding"/>
    <property type="evidence" value="ECO:0007669"/>
    <property type="project" value="UniProtKB-KW"/>
</dbReference>
<feature type="domain" description="Probable transposase IS891/IS1136/IS1341" evidence="7">
    <location>
        <begin position="181"/>
        <end position="284"/>
    </location>
</feature>
<protein>
    <submittedName>
        <fullName evidence="9">Transposase, IS605 OrfB family, central region</fullName>
    </submittedName>
</protein>
<keyword evidence="4" id="KW-0238">DNA-binding</keyword>
<proteinExistence type="inferred from homology"/>
<dbReference type="GO" id="GO:0032196">
    <property type="term" value="P:transposition"/>
    <property type="evidence" value="ECO:0007669"/>
    <property type="project" value="UniProtKB-KW"/>
</dbReference>
<keyword evidence="3" id="KW-0815">Transposition</keyword>
<comment type="similarity">
    <text evidence="2">In the N-terminal section; belongs to the transposase 2 family.</text>
</comment>
<keyword evidence="10" id="KW-1185">Reference proteome</keyword>
<dbReference type="OrthoDB" id="210698at2157"/>
<sequence length="418" mass="47060">MEVRRTVPVALDVDSDDAALLEDTVDTFLWCAQYVVDHAFQDEYVTTSKTTLDDETYDDVREATDGFNGGLVQAARNKAAEACKSVVARWKNDKKASKPTFTSPHVVYDHRTATFHDDYVSLATTDGRIEADYILPDEDSETPHSEYLFSDKYETTGAELHYHDGDWVLHVHCKRDVESDTSEQATTENGTVLGVDLGVNNLAVASTGTFWTGDEFDHWRKEYEKRRGSLQQCGTRWAHQNIQSVGRKEEGRFKLMLHRISNELVAEARENECSVIAFEDLTDIRERTGASWGHKWAFDRLYEYVEYKAEEYGITVEQVDPENTSRRCSECGFTHPDNREDEDFECLKCGYENHADYNAAKNIGLRYLRRNQTGGGGGAPLGVRLNSGTLNVNGGYSPADDESARTGVHAESHRFSGG</sequence>
<evidence type="ECO:0000313" key="9">
    <source>
        <dbReference type="EMBL" id="SFC70297.1"/>
    </source>
</evidence>
<feature type="region of interest" description="Disordered" evidence="6">
    <location>
        <begin position="393"/>
        <end position="418"/>
    </location>
</feature>
<dbReference type="InterPro" id="IPR010095">
    <property type="entry name" value="Cas12f1-like_TNB"/>
</dbReference>
<dbReference type="Pfam" id="PF01385">
    <property type="entry name" value="OrfB_IS605"/>
    <property type="match status" value="1"/>
</dbReference>
<name>A0A1I1LAX8_NATHA</name>
<evidence type="ECO:0000259" key="7">
    <source>
        <dbReference type="Pfam" id="PF01385"/>
    </source>
</evidence>
<evidence type="ECO:0000256" key="4">
    <source>
        <dbReference type="ARBA" id="ARBA00023125"/>
    </source>
</evidence>
<comment type="similarity">
    <text evidence="1">In the C-terminal section; belongs to the transposase 35 family.</text>
</comment>
<dbReference type="GO" id="GO:0006310">
    <property type="term" value="P:DNA recombination"/>
    <property type="evidence" value="ECO:0007669"/>
    <property type="project" value="UniProtKB-KW"/>
</dbReference>
<evidence type="ECO:0000313" key="10">
    <source>
        <dbReference type="Proteomes" id="UP000199161"/>
    </source>
</evidence>
<evidence type="ECO:0000256" key="6">
    <source>
        <dbReference type="SAM" id="MobiDB-lite"/>
    </source>
</evidence>
<dbReference type="Pfam" id="PF07282">
    <property type="entry name" value="Cas12f1-like_TNB"/>
    <property type="match status" value="1"/>
</dbReference>
<organism evidence="9 10">
    <name type="scientific">Natronobacterium haloterrestre</name>
    <name type="common">Halobiforma haloterrestris</name>
    <dbReference type="NCBI Taxonomy" id="148448"/>
    <lineage>
        <taxon>Archaea</taxon>
        <taxon>Methanobacteriati</taxon>
        <taxon>Methanobacteriota</taxon>
        <taxon>Stenosarchaea group</taxon>
        <taxon>Halobacteria</taxon>
        <taxon>Halobacteriales</taxon>
        <taxon>Natrialbaceae</taxon>
        <taxon>Natronobacterium</taxon>
    </lineage>
</organism>
<evidence type="ECO:0000256" key="3">
    <source>
        <dbReference type="ARBA" id="ARBA00022578"/>
    </source>
</evidence>
<dbReference type="PANTHER" id="PTHR30405">
    <property type="entry name" value="TRANSPOSASE"/>
    <property type="match status" value="1"/>
</dbReference>
<dbReference type="InterPro" id="IPR051399">
    <property type="entry name" value="RNA-guided_DNA_endo/Transpos"/>
</dbReference>